<evidence type="ECO:0000313" key="4">
    <source>
        <dbReference type="Proteomes" id="UP000807159"/>
    </source>
</evidence>
<feature type="domain" description="RNA polymerase Rpb5 N-terminal" evidence="1">
    <location>
        <begin position="8"/>
        <end position="61"/>
    </location>
</feature>
<keyword evidence="4" id="KW-1185">Reference proteome</keyword>
<evidence type="ECO:0000313" key="2">
    <source>
        <dbReference type="EMBL" id="KAH8521033.1"/>
    </source>
</evidence>
<dbReference type="GO" id="GO:0006362">
    <property type="term" value="P:transcription elongation by RNA polymerase I"/>
    <property type="evidence" value="ECO:0007669"/>
    <property type="project" value="TreeGrafter"/>
</dbReference>
<evidence type="ECO:0000259" key="1">
    <source>
        <dbReference type="Pfam" id="PF03871"/>
    </source>
</evidence>
<dbReference type="AlphaFoldDB" id="A0A8T2ZUV1"/>
<dbReference type="Gene3D" id="3.40.1340.10">
    <property type="entry name" value="RNA polymerase, Rpb5, N-terminal domain"/>
    <property type="match status" value="1"/>
</dbReference>
<name>A0A8T2ZUV1_POPDE</name>
<sequence>MTMTWLTQSSLAEFRSVFGNTFNIDRHSLCLSVSLRSNRHKKTFVIFQGTDEIKTANIRTVDGQILNKESLHELILILQSKMKHFAKKELDKFPFKVKVFQVHSSVVEINFHTSDSLSGH</sequence>
<comment type="caution">
    <text evidence="3">The sequence shown here is derived from an EMBL/GenBank/DDBJ whole genome shotgun (WGS) entry which is preliminary data.</text>
</comment>
<dbReference type="Pfam" id="PF03871">
    <property type="entry name" value="RNA_pol_Rpb5_N"/>
    <property type="match status" value="1"/>
</dbReference>
<dbReference type="PANTHER" id="PTHR10535:SF12">
    <property type="entry name" value="DNA-DIRECTED RNA POLYMERASE V SUBUNIT 5C"/>
    <property type="match status" value="1"/>
</dbReference>
<dbReference type="InterPro" id="IPR036710">
    <property type="entry name" value="RNA_pol_Rpb5_N_sf"/>
</dbReference>
<dbReference type="GO" id="GO:0003677">
    <property type="term" value="F:DNA binding"/>
    <property type="evidence" value="ECO:0007669"/>
    <property type="project" value="InterPro"/>
</dbReference>
<evidence type="ECO:0000313" key="3">
    <source>
        <dbReference type="EMBL" id="KAH8521069.1"/>
    </source>
</evidence>
<reference evidence="3" key="1">
    <citation type="journal article" date="2021" name="J. Hered.">
        <title>Genome Assembly of Salicaceae Populus deltoides (Eastern Cottonwood) I-69 Based on Nanopore Sequencing and Hi-C Technologies.</title>
        <authorList>
            <person name="Bai S."/>
            <person name="Wu H."/>
            <person name="Zhang J."/>
            <person name="Pan Z."/>
            <person name="Zhao W."/>
            <person name="Li Z."/>
            <person name="Tong C."/>
        </authorList>
    </citation>
    <scope>NUCLEOTIDE SEQUENCE</scope>
    <source>
        <tissue evidence="3">Leaf</tissue>
    </source>
</reference>
<dbReference type="PANTHER" id="PTHR10535">
    <property type="entry name" value="DNA-DIRECTED RNA POLYMERASES I, II, AND III SUBUNIT RPABC1"/>
    <property type="match status" value="1"/>
</dbReference>
<dbReference type="GO" id="GO:0006366">
    <property type="term" value="P:transcription by RNA polymerase II"/>
    <property type="evidence" value="ECO:0007669"/>
    <property type="project" value="TreeGrafter"/>
</dbReference>
<gene>
    <name evidence="2" type="ORF">H0E87_002184</name>
    <name evidence="3" type="ORF">H0E87_002209</name>
</gene>
<dbReference type="GO" id="GO:0003899">
    <property type="term" value="F:DNA-directed RNA polymerase activity"/>
    <property type="evidence" value="ECO:0007669"/>
    <property type="project" value="InterPro"/>
</dbReference>
<accession>A0A8T2ZUV1</accession>
<proteinExistence type="predicted"/>
<dbReference type="EMBL" id="JACEGQ020000001">
    <property type="protein sequence ID" value="KAH8521033.1"/>
    <property type="molecule type" value="Genomic_DNA"/>
</dbReference>
<dbReference type="InterPro" id="IPR014381">
    <property type="entry name" value="Arch_Rpo5/euc_Rpb5"/>
</dbReference>
<dbReference type="Proteomes" id="UP000807159">
    <property type="component" value="Chromosome 1"/>
</dbReference>
<organism evidence="3 4">
    <name type="scientific">Populus deltoides</name>
    <name type="common">Eastern poplar</name>
    <name type="synonym">Eastern cottonwood</name>
    <dbReference type="NCBI Taxonomy" id="3696"/>
    <lineage>
        <taxon>Eukaryota</taxon>
        <taxon>Viridiplantae</taxon>
        <taxon>Streptophyta</taxon>
        <taxon>Embryophyta</taxon>
        <taxon>Tracheophyta</taxon>
        <taxon>Spermatophyta</taxon>
        <taxon>Magnoliopsida</taxon>
        <taxon>eudicotyledons</taxon>
        <taxon>Gunneridae</taxon>
        <taxon>Pentapetalae</taxon>
        <taxon>rosids</taxon>
        <taxon>fabids</taxon>
        <taxon>Malpighiales</taxon>
        <taxon>Salicaceae</taxon>
        <taxon>Saliceae</taxon>
        <taxon>Populus</taxon>
    </lineage>
</organism>
<dbReference type="GO" id="GO:0042797">
    <property type="term" value="P:tRNA transcription by RNA polymerase III"/>
    <property type="evidence" value="ECO:0007669"/>
    <property type="project" value="TreeGrafter"/>
</dbReference>
<protein>
    <recommendedName>
        <fullName evidence="1">RNA polymerase Rpb5 N-terminal domain-containing protein</fullName>
    </recommendedName>
</protein>
<dbReference type="SUPFAM" id="SSF53036">
    <property type="entry name" value="Eukaryotic RPB5 N-terminal domain"/>
    <property type="match status" value="1"/>
</dbReference>
<dbReference type="InterPro" id="IPR005571">
    <property type="entry name" value="RNA_pol_Rpb5_N"/>
</dbReference>
<dbReference type="EMBL" id="JACEGQ020000001">
    <property type="protein sequence ID" value="KAH8521069.1"/>
    <property type="molecule type" value="Genomic_DNA"/>
</dbReference>